<reference evidence="4" key="1">
    <citation type="journal article" date="2019" name="Toxins">
        <title>Detection of Abrin-Like and Prepropulchellin-Like Toxin Genes and Transcripts Using Whole Genome Sequencing and Full-Length Transcript Sequencing of Abrus precatorius.</title>
        <authorList>
            <person name="Hovde B.T."/>
            <person name="Daligault H.E."/>
            <person name="Hanschen E.R."/>
            <person name="Kunde Y.A."/>
            <person name="Johnson M.B."/>
            <person name="Starkenburg S.R."/>
            <person name="Johnson S.L."/>
        </authorList>
    </citation>
    <scope>NUCLEOTIDE SEQUENCE [LARGE SCALE GENOMIC DNA]</scope>
</reference>
<dbReference type="GeneID" id="113851092"/>
<feature type="domain" description="Late embryogenesis abundant protein LEA-2 subgroup" evidence="3">
    <location>
        <begin position="96"/>
        <end position="196"/>
    </location>
</feature>
<dbReference type="InterPro" id="IPR055301">
    <property type="entry name" value="Lea14-like_2"/>
</dbReference>
<sequence length="217" mass="24051">MAETDQARPLAPATDHSSDDEEALKSKHRRRIKVCGCVTATLLLLVIVIVILIFTVLKVKDPKLTTNEITLTTLDISINNAIPPQVKVNMSMLVDMSIKNPNAASFKFNENSTTTIFYHGTSIAAVKIPSGLAKARRTLRMNATVDIMADRLANSSPDLVKDVRKGEMTMNSYSVIPGRVKVLFVKKHVEIRMNCTLTINISSREVQDMACQRKVKL</sequence>
<dbReference type="RefSeq" id="XP_027337378.1">
    <property type="nucleotide sequence ID" value="XM_027481577.1"/>
</dbReference>
<gene>
    <name evidence="5" type="primary">LOC113851092</name>
</gene>
<keyword evidence="2" id="KW-0812">Transmembrane</keyword>
<dbReference type="InterPro" id="IPR004864">
    <property type="entry name" value="LEA_2"/>
</dbReference>
<keyword evidence="2" id="KW-1133">Transmembrane helix</keyword>
<keyword evidence="4" id="KW-1185">Reference proteome</keyword>
<evidence type="ECO:0000256" key="1">
    <source>
        <dbReference type="SAM" id="MobiDB-lite"/>
    </source>
</evidence>
<dbReference type="AlphaFoldDB" id="A0A8B8K2X9"/>
<evidence type="ECO:0000259" key="3">
    <source>
        <dbReference type="Pfam" id="PF03168"/>
    </source>
</evidence>
<evidence type="ECO:0000313" key="4">
    <source>
        <dbReference type="Proteomes" id="UP000694853"/>
    </source>
</evidence>
<evidence type="ECO:0000256" key="2">
    <source>
        <dbReference type="SAM" id="Phobius"/>
    </source>
</evidence>
<dbReference type="KEGG" id="aprc:113851092"/>
<dbReference type="Proteomes" id="UP000694853">
    <property type="component" value="Unplaced"/>
</dbReference>
<dbReference type="PANTHER" id="PTHR31852">
    <property type="entry name" value="LATE EMBRYOGENESIS ABUNDANT (LEA) HYDROXYPROLINE-RICH GLYCOPROTEIN FAMILY"/>
    <property type="match status" value="1"/>
</dbReference>
<protein>
    <submittedName>
        <fullName evidence="5">Late embryogenesis abundant protein At1g64065-like</fullName>
    </submittedName>
</protein>
<feature type="region of interest" description="Disordered" evidence="1">
    <location>
        <begin position="1"/>
        <end position="22"/>
    </location>
</feature>
<feature type="transmembrane region" description="Helical" evidence="2">
    <location>
        <begin position="34"/>
        <end position="57"/>
    </location>
</feature>
<proteinExistence type="predicted"/>
<evidence type="ECO:0000313" key="5">
    <source>
        <dbReference type="RefSeq" id="XP_027337378.1"/>
    </source>
</evidence>
<organism evidence="4 5">
    <name type="scientific">Abrus precatorius</name>
    <name type="common">Indian licorice</name>
    <name type="synonym">Glycine abrus</name>
    <dbReference type="NCBI Taxonomy" id="3816"/>
    <lineage>
        <taxon>Eukaryota</taxon>
        <taxon>Viridiplantae</taxon>
        <taxon>Streptophyta</taxon>
        <taxon>Embryophyta</taxon>
        <taxon>Tracheophyta</taxon>
        <taxon>Spermatophyta</taxon>
        <taxon>Magnoliopsida</taxon>
        <taxon>eudicotyledons</taxon>
        <taxon>Gunneridae</taxon>
        <taxon>Pentapetalae</taxon>
        <taxon>rosids</taxon>
        <taxon>fabids</taxon>
        <taxon>Fabales</taxon>
        <taxon>Fabaceae</taxon>
        <taxon>Papilionoideae</taxon>
        <taxon>50 kb inversion clade</taxon>
        <taxon>NPAAA clade</taxon>
        <taxon>indigoferoid/millettioid clade</taxon>
        <taxon>Abreae</taxon>
        <taxon>Abrus</taxon>
    </lineage>
</organism>
<reference evidence="5" key="2">
    <citation type="submission" date="2025-08" db="UniProtKB">
        <authorList>
            <consortium name="RefSeq"/>
        </authorList>
    </citation>
    <scope>IDENTIFICATION</scope>
    <source>
        <tissue evidence="5">Young leaves</tissue>
    </source>
</reference>
<dbReference type="OrthoDB" id="764273at2759"/>
<dbReference type="Pfam" id="PF03168">
    <property type="entry name" value="LEA_2"/>
    <property type="match status" value="1"/>
</dbReference>
<keyword evidence="2" id="KW-0472">Membrane</keyword>
<accession>A0A8B8K2X9</accession>
<name>A0A8B8K2X9_ABRPR</name>